<organism evidence="1">
    <name type="scientific">uncultured Adhaeribacter sp</name>
    <dbReference type="NCBI Taxonomy" id="448109"/>
    <lineage>
        <taxon>Bacteria</taxon>
        <taxon>Pseudomonadati</taxon>
        <taxon>Bacteroidota</taxon>
        <taxon>Cytophagia</taxon>
        <taxon>Cytophagales</taxon>
        <taxon>Hymenobacteraceae</taxon>
        <taxon>Adhaeribacter</taxon>
        <taxon>environmental samples</taxon>
    </lineage>
</organism>
<sequence>MIIFCPNAVIAFNMGVGIFSIHNVLFSQNFNLCCGYEKSRLQNNDF</sequence>
<reference evidence="1" key="1">
    <citation type="submission" date="2020-02" db="EMBL/GenBank/DDBJ databases">
        <authorList>
            <person name="Meier V. D."/>
        </authorList>
    </citation>
    <scope>NUCLEOTIDE SEQUENCE</scope>
    <source>
        <strain evidence="1">AVDCRST_MAG95</strain>
    </source>
</reference>
<accession>A0A6J4IB86</accession>
<gene>
    <name evidence="1" type="ORF">AVDCRST_MAG95-1713</name>
</gene>
<proteinExistence type="predicted"/>
<dbReference type="AlphaFoldDB" id="A0A6J4IB86"/>
<evidence type="ECO:0000313" key="1">
    <source>
        <dbReference type="EMBL" id="CAA9247603.1"/>
    </source>
</evidence>
<protein>
    <submittedName>
        <fullName evidence="1">Uncharacterized protein</fullName>
    </submittedName>
</protein>
<name>A0A6J4IB86_9BACT</name>
<dbReference type="EMBL" id="CADCTJ010000534">
    <property type="protein sequence ID" value="CAA9247603.1"/>
    <property type="molecule type" value="Genomic_DNA"/>
</dbReference>